<dbReference type="EMBL" id="JAQQWM010000005">
    <property type="protein sequence ID" value="KAK8063848.1"/>
    <property type="molecule type" value="Genomic_DNA"/>
</dbReference>
<protein>
    <submittedName>
        <fullName evidence="2">Uncharacterized protein</fullName>
    </submittedName>
</protein>
<name>A0ABR1UY46_9PEZI</name>
<reference evidence="2 3" key="1">
    <citation type="submission" date="2023-01" db="EMBL/GenBank/DDBJ databases">
        <title>Analysis of 21 Apiospora genomes using comparative genomics revels a genus with tremendous synthesis potential of carbohydrate active enzymes and secondary metabolites.</title>
        <authorList>
            <person name="Sorensen T."/>
        </authorList>
    </citation>
    <scope>NUCLEOTIDE SEQUENCE [LARGE SCALE GENOMIC DNA]</scope>
    <source>
        <strain evidence="2 3">CBS 83171</strain>
    </source>
</reference>
<evidence type="ECO:0000256" key="1">
    <source>
        <dbReference type="SAM" id="MobiDB-lite"/>
    </source>
</evidence>
<evidence type="ECO:0000313" key="3">
    <source>
        <dbReference type="Proteomes" id="UP001446871"/>
    </source>
</evidence>
<gene>
    <name evidence="2" type="ORF">PG996_008500</name>
</gene>
<comment type="caution">
    <text evidence="2">The sequence shown here is derived from an EMBL/GenBank/DDBJ whole genome shotgun (WGS) entry which is preliminary data.</text>
</comment>
<keyword evidence="3" id="KW-1185">Reference proteome</keyword>
<evidence type="ECO:0000313" key="2">
    <source>
        <dbReference type="EMBL" id="KAK8063848.1"/>
    </source>
</evidence>
<feature type="region of interest" description="Disordered" evidence="1">
    <location>
        <begin position="1"/>
        <end position="54"/>
    </location>
</feature>
<accession>A0ABR1UY46</accession>
<dbReference type="Proteomes" id="UP001446871">
    <property type="component" value="Unassembled WGS sequence"/>
</dbReference>
<sequence length="123" mass="13795">MHTVTKLTGPHWCSSSPAPRGQDEPAATKNSREQVAGGQAAIRGGEKNPVDDREEWDLVANPGRDADNERDNSRVAQCTGYMSKFNLEVGRGEWRVSLLSWERRVGTMVQKNRPECRHTYVKS</sequence>
<organism evidence="2 3">
    <name type="scientific">Apiospora saccharicola</name>
    <dbReference type="NCBI Taxonomy" id="335842"/>
    <lineage>
        <taxon>Eukaryota</taxon>
        <taxon>Fungi</taxon>
        <taxon>Dikarya</taxon>
        <taxon>Ascomycota</taxon>
        <taxon>Pezizomycotina</taxon>
        <taxon>Sordariomycetes</taxon>
        <taxon>Xylariomycetidae</taxon>
        <taxon>Amphisphaeriales</taxon>
        <taxon>Apiosporaceae</taxon>
        <taxon>Apiospora</taxon>
    </lineage>
</organism>
<proteinExistence type="predicted"/>